<dbReference type="InterPro" id="IPR025966">
    <property type="entry name" value="OppC_N"/>
</dbReference>
<reference evidence="9 10" key="1">
    <citation type="submission" date="2020-02" db="EMBL/GenBank/DDBJ databases">
        <authorList>
            <person name="Zheng R.K."/>
            <person name="Sun C.M."/>
        </authorList>
    </citation>
    <scope>NUCLEOTIDE SEQUENCE [LARGE SCALE GENOMIC DNA]</scope>
    <source>
        <strain evidence="10">rifampicinis</strain>
    </source>
</reference>
<dbReference type="InterPro" id="IPR035906">
    <property type="entry name" value="MetI-like_sf"/>
</dbReference>
<dbReference type="GO" id="GO:0005886">
    <property type="term" value="C:plasma membrane"/>
    <property type="evidence" value="ECO:0007669"/>
    <property type="project" value="UniProtKB-SubCell"/>
</dbReference>
<dbReference type="SUPFAM" id="SSF161098">
    <property type="entry name" value="MetI-like"/>
    <property type="match status" value="1"/>
</dbReference>
<dbReference type="AlphaFoldDB" id="A0A7S8E542"/>
<dbReference type="EMBL" id="CP062983">
    <property type="protein sequence ID" value="QPC80527.1"/>
    <property type="molecule type" value="Genomic_DNA"/>
</dbReference>
<dbReference type="InterPro" id="IPR050366">
    <property type="entry name" value="BP-dependent_transpt_permease"/>
</dbReference>
<organism evidence="9 10">
    <name type="scientific">Phototrophicus methaneseepsis</name>
    <dbReference type="NCBI Taxonomy" id="2710758"/>
    <lineage>
        <taxon>Bacteria</taxon>
        <taxon>Bacillati</taxon>
        <taxon>Chloroflexota</taxon>
        <taxon>Candidatus Thermofontia</taxon>
        <taxon>Phototrophicales</taxon>
        <taxon>Phototrophicaceae</taxon>
        <taxon>Phototrophicus</taxon>
    </lineage>
</organism>
<dbReference type="PANTHER" id="PTHR43386:SF1">
    <property type="entry name" value="D,D-DIPEPTIDE TRANSPORT SYSTEM PERMEASE PROTEIN DDPC-RELATED"/>
    <property type="match status" value="1"/>
</dbReference>
<dbReference type="InterPro" id="IPR000515">
    <property type="entry name" value="MetI-like"/>
</dbReference>
<keyword evidence="5 7" id="KW-1133">Transmembrane helix</keyword>
<feature type="transmembrane region" description="Helical" evidence="7">
    <location>
        <begin position="165"/>
        <end position="185"/>
    </location>
</feature>
<keyword evidence="6 7" id="KW-0472">Membrane</keyword>
<dbReference type="KEGG" id="pmet:G4Y79_12445"/>
<keyword evidence="2 7" id="KW-0813">Transport</keyword>
<dbReference type="Pfam" id="PF12911">
    <property type="entry name" value="OppC_N"/>
    <property type="match status" value="1"/>
</dbReference>
<dbReference type="Pfam" id="PF00528">
    <property type="entry name" value="BPD_transp_1"/>
    <property type="match status" value="1"/>
</dbReference>
<feature type="transmembrane region" description="Helical" evidence="7">
    <location>
        <begin position="139"/>
        <end position="159"/>
    </location>
</feature>
<feature type="transmembrane region" description="Helical" evidence="7">
    <location>
        <begin position="105"/>
        <end position="127"/>
    </location>
</feature>
<comment type="similarity">
    <text evidence="7">Belongs to the binding-protein-dependent transport system permease family.</text>
</comment>
<dbReference type="NCBIfam" id="NF045476">
    <property type="entry name" value="Opp4C"/>
    <property type="match status" value="1"/>
</dbReference>
<gene>
    <name evidence="9" type="ORF">G4Y79_12445</name>
</gene>
<dbReference type="InterPro" id="IPR053523">
    <property type="entry name" value="Oligopeptide_permease_AppC"/>
</dbReference>
<feature type="transmembrane region" description="Helical" evidence="7">
    <location>
        <begin position="42"/>
        <end position="63"/>
    </location>
</feature>
<dbReference type="PROSITE" id="PS50928">
    <property type="entry name" value="ABC_TM1"/>
    <property type="match status" value="1"/>
</dbReference>
<feature type="domain" description="ABC transmembrane type-1" evidence="8">
    <location>
        <begin position="103"/>
        <end position="294"/>
    </location>
</feature>
<evidence type="ECO:0000256" key="6">
    <source>
        <dbReference type="ARBA" id="ARBA00023136"/>
    </source>
</evidence>
<evidence type="ECO:0000256" key="3">
    <source>
        <dbReference type="ARBA" id="ARBA00022475"/>
    </source>
</evidence>
<accession>A0A7S8E542</accession>
<keyword evidence="4 7" id="KW-0812">Transmembrane</keyword>
<evidence type="ECO:0000256" key="5">
    <source>
        <dbReference type="ARBA" id="ARBA00022989"/>
    </source>
</evidence>
<sequence>MDTTQENNIIQLRQPEPDNKIQNLEGDSPGRRSIRKFLHHRLAVLGAIVLVLITLSAVFAPLLSQHSPTDLDLRNANSAPSAIHWLGTDATGRDTWARVILGGRVSLAVGIIATTISTGIGILFGLLSGYYRGKVDMVIMRFTDMVMSFPTIIGIIVLVSILEPGIFNTMLAIGLFQWTTIARLVRGNVLSLRETEYVQAAHALGASDARIIFRHILPNTISAVLVAATLSMSSAILMESGLSFLGLGVQPPTPSWGNMLQQARNYTVLETLPWLWIPPGVAIMLTVLSINFIGDGLNDALNPRQQD</sequence>
<keyword evidence="10" id="KW-1185">Reference proteome</keyword>
<dbReference type="PANTHER" id="PTHR43386">
    <property type="entry name" value="OLIGOPEPTIDE TRANSPORT SYSTEM PERMEASE PROTEIN APPC"/>
    <property type="match status" value="1"/>
</dbReference>
<feature type="transmembrane region" description="Helical" evidence="7">
    <location>
        <begin position="216"/>
        <end position="238"/>
    </location>
</feature>
<comment type="subcellular location">
    <subcellularLocation>
        <location evidence="1 7">Cell membrane</location>
        <topology evidence="1 7">Multi-pass membrane protein</topology>
    </subcellularLocation>
</comment>
<keyword evidence="3" id="KW-1003">Cell membrane</keyword>
<feature type="transmembrane region" description="Helical" evidence="7">
    <location>
        <begin position="274"/>
        <end position="294"/>
    </location>
</feature>
<evidence type="ECO:0000256" key="4">
    <source>
        <dbReference type="ARBA" id="ARBA00022692"/>
    </source>
</evidence>
<proteinExistence type="inferred from homology"/>
<name>A0A7S8E542_9CHLR</name>
<evidence type="ECO:0000256" key="1">
    <source>
        <dbReference type="ARBA" id="ARBA00004651"/>
    </source>
</evidence>
<evidence type="ECO:0000259" key="8">
    <source>
        <dbReference type="PROSITE" id="PS50928"/>
    </source>
</evidence>
<dbReference type="Gene3D" id="1.10.3720.10">
    <property type="entry name" value="MetI-like"/>
    <property type="match status" value="1"/>
</dbReference>
<dbReference type="GO" id="GO:0055085">
    <property type="term" value="P:transmembrane transport"/>
    <property type="evidence" value="ECO:0007669"/>
    <property type="project" value="InterPro"/>
</dbReference>
<evidence type="ECO:0000313" key="9">
    <source>
        <dbReference type="EMBL" id="QPC80527.1"/>
    </source>
</evidence>
<protein>
    <submittedName>
        <fullName evidence="9">ABC transporter permease</fullName>
    </submittedName>
</protein>
<dbReference type="RefSeq" id="WP_195168602.1">
    <property type="nucleotide sequence ID" value="NZ_CP062983.1"/>
</dbReference>
<evidence type="ECO:0000313" key="10">
    <source>
        <dbReference type="Proteomes" id="UP000594468"/>
    </source>
</evidence>
<dbReference type="CDD" id="cd06261">
    <property type="entry name" value="TM_PBP2"/>
    <property type="match status" value="1"/>
</dbReference>
<dbReference type="Proteomes" id="UP000594468">
    <property type="component" value="Chromosome"/>
</dbReference>
<evidence type="ECO:0000256" key="2">
    <source>
        <dbReference type="ARBA" id="ARBA00022448"/>
    </source>
</evidence>
<evidence type="ECO:0000256" key="7">
    <source>
        <dbReference type="RuleBase" id="RU363032"/>
    </source>
</evidence>